<comment type="function">
    <text evidence="1">Functions as an U snRNP-specific nuclear import adapter. Involved in the trimethylguanosine (m3G)-cap-dependent nuclear import of U snRNPs. Binds specifically to the terminal m3G-cap U snRNAs.</text>
</comment>
<dbReference type="PANTHER" id="PTHR13403">
    <property type="entry name" value="SNURPORTIN1 RNUT1 PROTEIN RNA, U TRANSPORTER 1"/>
    <property type="match status" value="1"/>
</dbReference>
<feature type="compositionally biased region" description="Basic residues" evidence="10">
    <location>
        <begin position="121"/>
        <end position="138"/>
    </location>
</feature>
<dbReference type="EMBL" id="SGPL01000039">
    <property type="protein sequence ID" value="THH19664.1"/>
    <property type="molecule type" value="Genomic_DNA"/>
</dbReference>
<dbReference type="Gene3D" id="3.30.470.30">
    <property type="entry name" value="DNA ligase/mRNA capping enzyme"/>
    <property type="match status" value="1"/>
</dbReference>
<evidence type="ECO:0000256" key="10">
    <source>
        <dbReference type="SAM" id="MobiDB-lite"/>
    </source>
</evidence>
<gene>
    <name evidence="12" type="ORF">EW146_g1569</name>
</gene>
<dbReference type="GO" id="GO:0003723">
    <property type="term" value="F:RNA binding"/>
    <property type="evidence" value="ECO:0007669"/>
    <property type="project" value="UniProtKB-KW"/>
</dbReference>
<feature type="region of interest" description="Disordered" evidence="10">
    <location>
        <begin position="1"/>
        <end position="85"/>
    </location>
</feature>
<keyword evidence="13" id="KW-1185">Reference proteome</keyword>
<evidence type="ECO:0000256" key="8">
    <source>
        <dbReference type="ARBA" id="ARBA00022884"/>
    </source>
</evidence>
<feature type="compositionally biased region" description="Basic and acidic residues" evidence="10">
    <location>
        <begin position="36"/>
        <end position="57"/>
    </location>
</feature>
<feature type="region of interest" description="Disordered" evidence="10">
    <location>
        <begin position="280"/>
        <end position="304"/>
    </location>
</feature>
<evidence type="ECO:0000256" key="4">
    <source>
        <dbReference type="ARBA" id="ARBA00007540"/>
    </source>
</evidence>
<dbReference type="Proteomes" id="UP000310158">
    <property type="component" value="Unassembled WGS sequence"/>
</dbReference>
<dbReference type="GO" id="GO:0061015">
    <property type="term" value="P:snRNA import into nucleus"/>
    <property type="evidence" value="ECO:0007669"/>
    <property type="project" value="InterPro"/>
</dbReference>
<evidence type="ECO:0000313" key="13">
    <source>
        <dbReference type="Proteomes" id="UP000310158"/>
    </source>
</evidence>
<evidence type="ECO:0000256" key="7">
    <source>
        <dbReference type="ARBA" id="ARBA00022490"/>
    </source>
</evidence>
<dbReference type="AlphaFoldDB" id="A0A4S4M3J6"/>
<evidence type="ECO:0000256" key="2">
    <source>
        <dbReference type="ARBA" id="ARBA00004123"/>
    </source>
</evidence>
<dbReference type="InterPro" id="IPR017336">
    <property type="entry name" value="Snurportin-1"/>
</dbReference>
<accession>A0A4S4M3J6</accession>
<dbReference type="InterPro" id="IPR047857">
    <property type="entry name" value="Snurportin1_C"/>
</dbReference>
<evidence type="ECO:0000256" key="3">
    <source>
        <dbReference type="ARBA" id="ARBA00004496"/>
    </source>
</evidence>
<keyword evidence="7" id="KW-0963">Cytoplasm</keyword>
<evidence type="ECO:0000256" key="1">
    <source>
        <dbReference type="ARBA" id="ARBA00003975"/>
    </source>
</evidence>
<dbReference type="OrthoDB" id="10003593at2759"/>
<sequence>MKQSPMSTFTNRKASYKQPPGILTDRTISQNARRAKALEEQKRRRAKRIEAERHIDLFADLNLGPSDDEIDERGENDKSSAGDGDAIVREGVGQFVSLLQPGASSTSASKIDATVEEPTKKQKKKKGRPAQSKSKTKKPSPWADKCMYAELLEVKETDVWDSGGAEEHDGLPEDLQTGWVAVAPVPVGKRCLAVSHYGSGVVGVVANTTLRSRVLGRPLMPRFPSPLPSDTVLDCILDQNWRENGVIHVLDVLKWKSQDVADCETSFRFWWRDTRLSELPPPQPPTTVAPVSPTSPRNAASTEGPQYHFPYPTAFLPIAYHTDTTASNLLSHVIPRARSAYTVTISVPAAPHDGGAAMDVELPQPAVREEGTEIKSDGLLLYVAQAIYEPGTSPLSSWVPLVPYRDELEKGRVEGNSDMDGVDVGMGVGKPASPLDVFERLVRRRVGAQQGSIDVPMAL</sequence>
<evidence type="ECO:0000313" key="12">
    <source>
        <dbReference type="EMBL" id="THH19664.1"/>
    </source>
</evidence>
<dbReference type="PANTHER" id="PTHR13403:SF6">
    <property type="entry name" value="SNURPORTIN-1"/>
    <property type="match status" value="1"/>
</dbReference>
<proteinExistence type="inferred from homology"/>
<keyword evidence="6" id="KW-0813">Transport</keyword>
<feature type="domain" description="Snurportin-1 m3G cap-binding" evidence="11">
    <location>
        <begin position="171"/>
        <end position="279"/>
    </location>
</feature>
<comment type="caution">
    <text evidence="12">The sequence shown here is derived from an EMBL/GenBank/DDBJ whole genome shotgun (WGS) entry which is preliminary data.</text>
</comment>
<dbReference type="Pfam" id="PF21974">
    <property type="entry name" value="SPN1_m3Gcap_bd"/>
    <property type="match status" value="1"/>
</dbReference>
<dbReference type="GO" id="GO:0005634">
    <property type="term" value="C:nucleus"/>
    <property type="evidence" value="ECO:0007669"/>
    <property type="project" value="UniProtKB-SubCell"/>
</dbReference>
<comment type="subcellular location">
    <subcellularLocation>
        <location evidence="3">Cytoplasm</location>
    </subcellularLocation>
    <subcellularLocation>
        <location evidence="2">Nucleus</location>
    </subcellularLocation>
</comment>
<evidence type="ECO:0000256" key="5">
    <source>
        <dbReference type="ARBA" id="ARBA00016034"/>
    </source>
</evidence>
<evidence type="ECO:0000256" key="6">
    <source>
        <dbReference type="ARBA" id="ARBA00022448"/>
    </source>
</evidence>
<protein>
    <recommendedName>
        <fullName evidence="5">Snurportin-1</fullName>
    </recommendedName>
</protein>
<name>A0A4S4M3J6_9AGAM</name>
<evidence type="ECO:0000256" key="9">
    <source>
        <dbReference type="ARBA" id="ARBA00023242"/>
    </source>
</evidence>
<reference evidence="12 13" key="1">
    <citation type="submission" date="2019-02" db="EMBL/GenBank/DDBJ databases">
        <title>Genome sequencing of the rare red list fungi Bondarzewia mesenterica.</title>
        <authorList>
            <person name="Buettner E."/>
            <person name="Kellner H."/>
        </authorList>
    </citation>
    <scope>NUCLEOTIDE SEQUENCE [LARGE SCALE GENOMIC DNA]</scope>
    <source>
        <strain evidence="12 13">DSM 108281</strain>
    </source>
</reference>
<keyword evidence="8" id="KW-0694">RNA-binding</keyword>
<dbReference type="GO" id="GO:0005737">
    <property type="term" value="C:cytoplasm"/>
    <property type="evidence" value="ECO:0007669"/>
    <property type="project" value="UniProtKB-SubCell"/>
</dbReference>
<organism evidence="12 13">
    <name type="scientific">Bondarzewia mesenterica</name>
    <dbReference type="NCBI Taxonomy" id="1095465"/>
    <lineage>
        <taxon>Eukaryota</taxon>
        <taxon>Fungi</taxon>
        <taxon>Dikarya</taxon>
        <taxon>Basidiomycota</taxon>
        <taxon>Agaricomycotina</taxon>
        <taxon>Agaricomycetes</taxon>
        <taxon>Russulales</taxon>
        <taxon>Bondarzewiaceae</taxon>
        <taxon>Bondarzewia</taxon>
    </lineage>
</organism>
<feature type="compositionally biased region" description="Polar residues" evidence="10">
    <location>
        <begin position="1"/>
        <end position="13"/>
    </location>
</feature>
<keyword evidence="9" id="KW-0539">Nucleus</keyword>
<comment type="similarity">
    <text evidence="4">Belongs to the snurportin family.</text>
</comment>
<evidence type="ECO:0000259" key="11">
    <source>
        <dbReference type="Pfam" id="PF21974"/>
    </source>
</evidence>
<feature type="region of interest" description="Disordered" evidence="10">
    <location>
        <begin position="100"/>
        <end position="141"/>
    </location>
</feature>